<keyword evidence="3" id="KW-1185">Reference proteome</keyword>
<feature type="compositionally biased region" description="Basic and acidic residues" evidence="1">
    <location>
        <begin position="40"/>
        <end position="55"/>
    </location>
</feature>
<feature type="compositionally biased region" description="Low complexity" evidence="1">
    <location>
        <begin position="69"/>
        <end position="83"/>
    </location>
</feature>
<evidence type="ECO:0000313" key="2">
    <source>
        <dbReference type="EMBL" id="WOT05410.1"/>
    </source>
</evidence>
<dbReference type="Proteomes" id="UP001529491">
    <property type="component" value="Chromosome"/>
</dbReference>
<sequence>MQVVTHYPNVPLSTSNVATDSARTDNQQRPPVVPPSQASKGHEERAFNPQHERTAEQANTTKLRDAVHSKQQGGSGQEQSQQEQQKRASIADLRQSKNYSSPLKRSDIKLPSQAAETKTAATTSKKTPTETLQFYREFGAHIEAFYQARTQPKSESHTLTTV</sequence>
<proteinExistence type="predicted"/>
<feature type="compositionally biased region" description="Polar residues" evidence="1">
    <location>
        <begin position="11"/>
        <end position="29"/>
    </location>
</feature>
<feature type="region of interest" description="Disordered" evidence="1">
    <location>
        <begin position="1"/>
        <end position="128"/>
    </location>
</feature>
<dbReference type="RefSeq" id="WP_310469669.1">
    <property type="nucleotide sequence ID" value="NZ_CP136522.1"/>
</dbReference>
<name>A0ABZ0K109_9GAMM</name>
<evidence type="ECO:0000256" key="1">
    <source>
        <dbReference type="SAM" id="MobiDB-lite"/>
    </source>
</evidence>
<reference evidence="2 3" key="1">
    <citation type="submission" date="2023-10" db="EMBL/GenBank/DDBJ databases">
        <title>Complete genome sequence of Shewanella sp. DAU334.</title>
        <authorList>
            <person name="Lee Y.-S."/>
            <person name="Jeong H.-R."/>
            <person name="Hwang E.-J."/>
            <person name="Choi Y.-L."/>
            <person name="Kim G.-D."/>
        </authorList>
    </citation>
    <scope>NUCLEOTIDE SEQUENCE [LARGE SCALE GENOMIC DNA]</scope>
    <source>
        <strain evidence="2 3">DAU334</strain>
    </source>
</reference>
<organism evidence="2 3">
    <name type="scientific">Shewanella youngdeokensis</name>
    <dbReference type="NCBI Taxonomy" id="2999068"/>
    <lineage>
        <taxon>Bacteria</taxon>
        <taxon>Pseudomonadati</taxon>
        <taxon>Pseudomonadota</taxon>
        <taxon>Gammaproteobacteria</taxon>
        <taxon>Alteromonadales</taxon>
        <taxon>Shewanellaceae</taxon>
        <taxon>Shewanella</taxon>
    </lineage>
</organism>
<dbReference type="EMBL" id="CP136522">
    <property type="protein sequence ID" value="WOT05410.1"/>
    <property type="molecule type" value="Genomic_DNA"/>
</dbReference>
<feature type="compositionally biased region" description="Low complexity" evidence="1">
    <location>
        <begin position="114"/>
        <end position="128"/>
    </location>
</feature>
<protein>
    <submittedName>
        <fullName evidence="2">Uncharacterized protein</fullName>
    </submittedName>
</protein>
<gene>
    <name evidence="2" type="ORF">RGE70_00860</name>
</gene>
<evidence type="ECO:0000313" key="3">
    <source>
        <dbReference type="Proteomes" id="UP001529491"/>
    </source>
</evidence>
<accession>A0ABZ0K109</accession>